<protein>
    <recommendedName>
        <fullName evidence="9">Formate/nitrite transporter FocA, FNT family</fullName>
    </recommendedName>
</protein>
<reference evidence="7 8" key="1">
    <citation type="journal article" date="2014" name="Int. J. Syst. Evol. Microbiol.">
        <title>Complete genome sequence of Corynebacterium casei LMG S-19264T (=DSM 44701T), isolated from a smear-ripened cheese.</title>
        <authorList>
            <consortium name="US DOE Joint Genome Institute (JGI-PGF)"/>
            <person name="Walter F."/>
            <person name="Albersmeier A."/>
            <person name="Kalinowski J."/>
            <person name="Ruckert C."/>
        </authorList>
    </citation>
    <scope>NUCLEOTIDE SEQUENCE [LARGE SCALE GENOMIC DNA]</scope>
    <source>
        <strain evidence="7 8">CGMCC 1.9161</strain>
    </source>
</reference>
<accession>A0A917VA33</accession>
<dbReference type="GO" id="GO:0015499">
    <property type="term" value="F:formate transmembrane transporter activity"/>
    <property type="evidence" value="ECO:0007669"/>
    <property type="project" value="TreeGrafter"/>
</dbReference>
<keyword evidence="8" id="KW-1185">Reference proteome</keyword>
<dbReference type="GO" id="GO:0005886">
    <property type="term" value="C:plasma membrane"/>
    <property type="evidence" value="ECO:0007669"/>
    <property type="project" value="TreeGrafter"/>
</dbReference>
<dbReference type="PANTHER" id="PTHR30520:SF2">
    <property type="entry name" value="INNER MEMBRANE PROTEIN YFDC"/>
    <property type="match status" value="1"/>
</dbReference>
<evidence type="ECO:0000256" key="5">
    <source>
        <dbReference type="SAM" id="MobiDB-lite"/>
    </source>
</evidence>
<dbReference type="EMBL" id="BMMF01000020">
    <property type="protein sequence ID" value="GGK54624.1"/>
    <property type="molecule type" value="Genomic_DNA"/>
</dbReference>
<gene>
    <name evidence="7" type="ORF">GCM10011322_46740</name>
</gene>
<comment type="subcellular location">
    <subcellularLocation>
        <location evidence="1">Membrane</location>
        <topology evidence="1">Multi-pass membrane protein</topology>
    </subcellularLocation>
</comment>
<sequence>MKDAMDQSTKRPDRDQRHTRAERAKDDLGASLEAPTFGEIKERAPASARLVHETIRAEGEAEMRRPVGSLAWSGLAAGLAMGFSLVVEGLLHAGLPDEPWRGLISSFGYSVGFLIVILGRQQLFTESTLTVVLPALHRRTAPVLLRMVRMWAVVLSANLVGVVAFAAMAALTDVFTPEARAAFAEIGRAALEGDAWTTFLRAIVAGWLIALMVWLMPEAGSARFLVIVTITYVVALAGLAHVIAGSVEATFAAFAGDASWREVVVGFLLPALAGNIVGGVTLTALLNYGQVHAELENDGSVDGREPD</sequence>
<evidence type="ECO:0000313" key="8">
    <source>
        <dbReference type="Proteomes" id="UP000600449"/>
    </source>
</evidence>
<evidence type="ECO:0000256" key="2">
    <source>
        <dbReference type="ARBA" id="ARBA00022692"/>
    </source>
</evidence>
<feature type="transmembrane region" description="Helical" evidence="6">
    <location>
        <begin position="264"/>
        <end position="286"/>
    </location>
</feature>
<feature type="compositionally biased region" description="Basic and acidic residues" evidence="5">
    <location>
        <begin position="1"/>
        <end position="28"/>
    </location>
</feature>
<feature type="transmembrane region" description="Helical" evidence="6">
    <location>
        <begin position="100"/>
        <end position="119"/>
    </location>
</feature>
<feature type="region of interest" description="Disordered" evidence="5">
    <location>
        <begin position="1"/>
        <end position="31"/>
    </location>
</feature>
<keyword evidence="2 6" id="KW-0812">Transmembrane</keyword>
<keyword evidence="3 6" id="KW-1133">Transmembrane helix</keyword>
<dbReference type="Proteomes" id="UP000600449">
    <property type="component" value="Unassembled WGS sequence"/>
</dbReference>
<dbReference type="InterPro" id="IPR000292">
    <property type="entry name" value="For/NO2_transpt"/>
</dbReference>
<evidence type="ECO:0000256" key="3">
    <source>
        <dbReference type="ARBA" id="ARBA00022989"/>
    </source>
</evidence>
<feature type="transmembrane region" description="Helical" evidence="6">
    <location>
        <begin position="148"/>
        <end position="171"/>
    </location>
</feature>
<name>A0A917VA33_9HYPH</name>
<keyword evidence="4 6" id="KW-0472">Membrane</keyword>
<evidence type="ECO:0000256" key="4">
    <source>
        <dbReference type="ARBA" id="ARBA00023136"/>
    </source>
</evidence>
<dbReference type="InterPro" id="IPR023271">
    <property type="entry name" value="Aquaporin-like"/>
</dbReference>
<dbReference type="Gene3D" id="1.20.1080.10">
    <property type="entry name" value="Glycerol uptake facilitator protein"/>
    <property type="match status" value="1"/>
</dbReference>
<feature type="transmembrane region" description="Helical" evidence="6">
    <location>
        <begin position="70"/>
        <end position="94"/>
    </location>
</feature>
<dbReference type="Pfam" id="PF01226">
    <property type="entry name" value="Form_Nir_trans"/>
    <property type="match status" value="1"/>
</dbReference>
<feature type="transmembrane region" description="Helical" evidence="6">
    <location>
        <begin position="224"/>
        <end position="244"/>
    </location>
</feature>
<organism evidence="7 8">
    <name type="scientific">Salinarimonas ramus</name>
    <dbReference type="NCBI Taxonomy" id="690164"/>
    <lineage>
        <taxon>Bacteria</taxon>
        <taxon>Pseudomonadati</taxon>
        <taxon>Pseudomonadota</taxon>
        <taxon>Alphaproteobacteria</taxon>
        <taxon>Hyphomicrobiales</taxon>
        <taxon>Salinarimonadaceae</taxon>
        <taxon>Salinarimonas</taxon>
    </lineage>
</organism>
<dbReference type="AlphaFoldDB" id="A0A917VA33"/>
<proteinExistence type="predicted"/>
<comment type="caution">
    <text evidence="7">The sequence shown here is derived from an EMBL/GenBank/DDBJ whole genome shotgun (WGS) entry which is preliminary data.</text>
</comment>
<evidence type="ECO:0008006" key="9">
    <source>
        <dbReference type="Google" id="ProtNLM"/>
    </source>
</evidence>
<evidence type="ECO:0000313" key="7">
    <source>
        <dbReference type="EMBL" id="GGK54624.1"/>
    </source>
</evidence>
<evidence type="ECO:0000256" key="6">
    <source>
        <dbReference type="SAM" id="Phobius"/>
    </source>
</evidence>
<evidence type="ECO:0000256" key="1">
    <source>
        <dbReference type="ARBA" id="ARBA00004141"/>
    </source>
</evidence>
<feature type="transmembrane region" description="Helical" evidence="6">
    <location>
        <begin position="198"/>
        <end position="217"/>
    </location>
</feature>
<dbReference type="PANTHER" id="PTHR30520">
    <property type="entry name" value="FORMATE TRANSPORTER-RELATED"/>
    <property type="match status" value="1"/>
</dbReference>